<keyword evidence="2" id="KW-1185">Reference proteome</keyword>
<sequence>MELHLRYKALFNIRNLGTDDAAKYIGDALIKDTCSEVFRHECAFVLGQMQSQAAVDSLLICLLNTKEEGIVRHEAALALGSCACANIDEDQIKLIKDTLYEYTYDPLKVVADSCIVALDNIEQEKQKL</sequence>
<dbReference type="InterPro" id="IPR011989">
    <property type="entry name" value="ARM-like"/>
</dbReference>
<evidence type="ECO:0000313" key="2">
    <source>
        <dbReference type="Proteomes" id="UP001214638"/>
    </source>
</evidence>
<dbReference type="PANTHER" id="PTHR12697">
    <property type="entry name" value="PBS LYASE HEAT-LIKE PROTEIN"/>
    <property type="match status" value="1"/>
</dbReference>
<dbReference type="GO" id="GO:0016491">
    <property type="term" value="F:oxidoreductase activity"/>
    <property type="evidence" value="ECO:0007669"/>
    <property type="project" value="TreeGrafter"/>
</dbReference>
<reference evidence="1" key="1">
    <citation type="journal article" date="2023" name="Nat. Microbiol.">
        <title>Babesia duncani multi-omics identifies virulence factors and drug targets.</title>
        <authorList>
            <person name="Singh P."/>
            <person name="Lonardi S."/>
            <person name="Liang Q."/>
            <person name="Vydyam P."/>
            <person name="Khabirova E."/>
            <person name="Fang T."/>
            <person name="Gihaz S."/>
            <person name="Thekkiniath J."/>
            <person name="Munshi M."/>
            <person name="Abel S."/>
            <person name="Ciampossin L."/>
            <person name="Batugedara G."/>
            <person name="Gupta M."/>
            <person name="Lu X.M."/>
            <person name="Lenz T."/>
            <person name="Chakravarty S."/>
            <person name="Cornillot E."/>
            <person name="Hu Y."/>
            <person name="Ma W."/>
            <person name="Gonzalez L.M."/>
            <person name="Sanchez S."/>
            <person name="Estrada K."/>
            <person name="Sanchez-Flores A."/>
            <person name="Montero E."/>
            <person name="Harb O.S."/>
            <person name="Le Roch K.G."/>
            <person name="Mamoun C.B."/>
        </authorList>
    </citation>
    <scope>NUCLEOTIDE SEQUENCE</scope>
    <source>
        <strain evidence="1">WA1</strain>
    </source>
</reference>
<dbReference type="SUPFAM" id="SSF48371">
    <property type="entry name" value="ARM repeat"/>
    <property type="match status" value="1"/>
</dbReference>
<dbReference type="AlphaFoldDB" id="A0AAD9UND1"/>
<dbReference type="GO" id="GO:0016829">
    <property type="term" value="F:lyase activity"/>
    <property type="evidence" value="ECO:0007669"/>
    <property type="project" value="UniProtKB-KW"/>
</dbReference>
<dbReference type="PANTHER" id="PTHR12697:SF5">
    <property type="entry name" value="DEOXYHYPUSINE HYDROXYLASE"/>
    <property type="match status" value="1"/>
</dbReference>
<keyword evidence="1" id="KW-0456">Lyase</keyword>
<name>A0AAD9UND1_9APIC</name>
<accession>A0AAD9UND1</accession>
<dbReference type="SMART" id="SM00567">
    <property type="entry name" value="EZ_HEAT"/>
    <property type="match status" value="3"/>
</dbReference>
<dbReference type="RefSeq" id="XP_067802573.1">
    <property type="nucleotide sequence ID" value="XM_067947351.1"/>
</dbReference>
<proteinExistence type="predicted"/>
<dbReference type="InterPro" id="IPR004155">
    <property type="entry name" value="PBS_lyase_HEAT"/>
</dbReference>
<evidence type="ECO:0000313" key="1">
    <source>
        <dbReference type="EMBL" id="KAK2195730.1"/>
    </source>
</evidence>
<dbReference type="KEGG" id="bdw:94336621"/>
<dbReference type="Pfam" id="PF13646">
    <property type="entry name" value="HEAT_2"/>
    <property type="match status" value="1"/>
</dbReference>
<dbReference type="GeneID" id="94336621"/>
<dbReference type="Gene3D" id="1.25.10.10">
    <property type="entry name" value="Leucine-rich Repeat Variant"/>
    <property type="match status" value="1"/>
</dbReference>
<dbReference type="EMBL" id="JALLKP010000003">
    <property type="protein sequence ID" value="KAK2195730.1"/>
    <property type="molecule type" value="Genomic_DNA"/>
</dbReference>
<gene>
    <name evidence="1" type="ORF">BdWA1_002323</name>
</gene>
<comment type="caution">
    <text evidence="1">The sequence shown here is derived from an EMBL/GenBank/DDBJ whole genome shotgun (WGS) entry which is preliminary data.</text>
</comment>
<dbReference type="Proteomes" id="UP001214638">
    <property type="component" value="Unassembled WGS sequence"/>
</dbReference>
<organism evidence="1 2">
    <name type="scientific">Babesia duncani</name>
    <dbReference type="NCBI Taxonomy" id="323732"/>
    <lineage>
        <taxon>Eukaryota</taxon>
        <taxon>Sar</taxon>
        <taxon>Alveolata</taxon>
        <taxon>Apicomplexa</taxon>
        <taxon>Aconoidasida</taxon>
        <taxon>Piroplasmida</taxon>
        <taxon>Babesiidae</taxon>
        <taxon>Babesia</taxon>
    </lineage>
</organism>
<dbReference type="InterPro" id="IPR016024">
    <property type="entry name" value="ARM-type_fold"/>
</dbReference>
<protein>
    <submittedName>
        <fullName evidence="1">Bifunctional PBS lyase HEAT-like repeat/Armadillo-like helical/Armadillo-type fold</fullName>
    </submittedName>
</protein>